<dbReference type="Proteomes" id="UP000289257">
    <property type="component" value="Unassembled WGS sequence"/>
</dbReference>
<comment type="caution">
    <text evidence="1">The sequence shown here is derived from an EMBL/GenBank/DDBJ whole genome shotgun (WGS) entry which is preliminary data.</text>
</comment>
<dbReference type="EMBL" id="SCKX01000001">
    <property type="protein sequence ID" value="RWZ78177.1"/>
    <property type="molecule type" value="Genomic_DNA"/>
</dbReference>
<protein>
    <submittedName>
        <fullName evidence="1">Uncharacterized protein</fullName>
    </submittedName>
</protein>
<keyword evidence="2" id="KW-1185">Reference proteome</keyword>
<proteinExistence type="predicted"/>
<gene>
    <name evidence="1" type="ORF">EOT05_00175</name>
</gene>
<reference evidence="1" key="1">
    <citation type="submission" date="2019-01" db="EMBL/GenBank/DDBJ databases">
        <title>Genomic signatures and co-occurrence patterns of the ultra-small Saccharimodia (Patescibacteria phylum) suggest a symbiotic lifestyle.</title>
        <authorList>
            <person name="Lemos L."/>
            <person name="Medeiros J."/>
            <person name="Andreote F."/>
            <person name="Fernandes G."/>
            <person name="Varani A."/>
            <person name="Oliveira G."/>
            <person name="Pylro V."/>
        </authorList>
    </citation>
    <scope>NUCLEOTIDE SEQUENCE [LARGE SCALE GENOMIC DNA]</scope>
    <source>
        <strain evidence="1">AMD02</strain>
    </source>
</reference>
<evidence type="ECO:0000313" key="2">
    <source>
        <dbReference type="Proteomes" id="UP000289257"/>
    </source>
</evidence>
<sequence length="285" mass="31776">MEQSLSDDLSPQEQRRAEFQQLALDLIDGRYELESEVKQKATTWSTLLSGYSRDNLQLPDFLNLPRNANGISGSMNFEVGANGGETRVSKIIIVPDDALPITIRDDHGIILQELGDSISPLPQTAFVETLYSLFPENVRYKLTVDTAVDVISQLSPESYTVYEFEDDSADYLTKIRVSHTETVDDSIFSLEVAKTIIHPSGHLLGTRMNLSESIQRQIKGVDVTRNNLSIDVSRNASPIIELSFETLSGDKIIPVTLPTRRHIDDVMDAIMRLNEYGFNTPNASA</sequence>
<organism evidence="1 2">
    <name type="scientific">Candidatus Microsaccharimonas sossegonensis</name>
    <dbReference type="NCBI Taxonomy" id="2506948"/>
    <lineage>
        <taxon>Bacteria</taxon>
        <taxon>Candidatus Saccharimonadota</taxon>
        <taxon>Candidatus Saccharimonadia</taxon>
        <taxon>Candidatus Saccharimonadales</taxon>
        <taxon>Candidatus Saccharimonadaceae</taxon>
        <taxon>Candidatus Microsaccharimonas</taxon>
    </lineage>
</organism>
<evidence type="ECO:0000313" key="1">
    <source>
        <dbReference type="EMBL" id="RWZ78177.1"/>
    </source>
</evidence>
<dbReference type="AlphaFoldDB" id="A0A4V1J7C2"/>
<name>A0A4V1J7C2_9BACT</name>
<accession>A0A4V1J7C2</accession>